<dbReference type="Proteomes" id="UP000295252">
    <property type="component" value="Chromosome IV"/>
</dbReference>
<feature type="repeat" description="ANK" evidence="3">
    <location>
        <begin position="364"/>
        <end position="396"/>
    </location>
</feature>
<feature type="repeat" description="ANK" evidence="3">
    <location>
        <begin position="243"/>
        <end position="275"/>
    </location>
</feature>
<reference evidence="6" key="1">
    <citation type="journal article" date="2014" name="Science">
        <title>The coffee genome provides insight into the convergent evolution of caffeine biosynthesis.</title>
        <authorList>
            <person name="Denoeud F."/>
            <person name="Carretero-Paulet L."/>
            <person name="Dereeper A."/>
            <person name="Droc G."/>
            <person name="Guyot R."/>
            <person name="Pietrella M."/>
            <person name="Zheng C."/>
            <person name="Alberti A."/>
            <person name="Anthony F."/>
            <person name="Aprea G."/>
            <person name="Aury J.M."/>
            <person name="Bento P."/>
            <person name="Bernard M."/>
            <person name="Bocs S."/>
            <person name="Campa C."/>
            <person name="Cenci A."/>
            <person name="Combes M.C."/>
            <person name="Crouzillat D."/>
            <person name="Da Silva C."/>
            <person name="Daddiego L."/>
            <person name="De Bellis F."/>
            <person name="Dussert S."/>
            <person name="Garsmeur O."/>
            <person name="Gayraud T."/>
            <person name="Guignon V."/>
            <person name="Jahn K."/>
            <person name="Jamilloux V."/>
            <person name="Joet T."/>
            <person name="Labadie K."/>
            <person name="Lan T."/>
            <person name="Leclercq J."/>
            <person name="Lepelley M."/>
            <person name="Leroy T."/>
            <person name="Li L.T."/>
            <person name="Librado P."/>
            <person name="Lopez L."/>
            <person name="Munoz A."/>
            <person name="Noel B."/>
            <person name="Pallavicini A."/>
            <person name="Perrotta G."/>
            <person name="Poncet V."/>
            <person name="Pot D."/>
            <person name="Priyono X."/>
            <person name="Rigoreau M."/>
            <person name="Rouard M."/>
            <person name="Rozas J."/>
            <person name="Tranchant-Dubreuil C."/>
            <person name="VanBuren R."/>
            <person name="Zhang Q."/>
            <person name="Andrade A.C."/>
            <person name="Argout X."/>
            <person name="Bertrand B."/>
            <person name="de Kochko A."/>
            <person name="Graziosi G."/>
            <person name="Henry R.J."/>
            <person name="Jayarama X."/>
            <person name="Ming R."/>
            <person name="Nagai C."/>
            <person name="Rounsley S."/>
            <person name="Sankoff D."/>
            <person name="Giuliano G."/>
            <person name="Albert V.A."/>
            <person name="Wincker P."/>
            <person name="Lashermes P."/>
        </authorList>
    </citation>
    <scope>NUCLEOTIDE SEQUENCE [LARGE SCALE GENOMIC DNA]</scope>
    <source>
        <strain evidence="6">cv. DH200-94</strain>
    </source>
</reference>
<organism evidence="5 6">
    <name type="scientific">Coffea canephora</name>
    <name type="common">Robusta coffee</name>
    <dbReference type="NCBI Taxonomy" id="49390"/>
    <lineage>
        <taxon>Eukaryota</taxon>
        <taxon>Viridiplantae</taxon>
        <taxon>Streptophyta</taxon>
        <taxon>Embryophyta</taxon>
        <taxon>Tracheophyta</taxon>
        <taxon>Spermatophyta</taxon>
        <taxon>Magnoliopsida</taxon>
        <taxon>eudicotyledons</taxon>
        <taxon>Gunneridae</taxon>
        <taxon>Pentapetalae</taxon>
        <taxon>asterids</taxon>
        <taxon>lamiids</taxon>
        <taxon>Gentianales</taxon>
        <taxon>Rubiaceae</taxon>
        <taxon>Ixoroideae</taxon>
        <taxon>Gardenieae complex</taxon>
        <taxon>Bertiereae - Coffeeae clade</taxon>
        <taxon>Coffeeae</taxon>
        <taxon>Coffea</taxon>
    </lineage>
</organism>
<evidence type="ECO:0000256" key="2">
    <source>
        <dbReference type="ARBA" id="ARBA00023043"/>
    </source>
</evidence>
<keyword evidence="1" id="KW-0677">Repeat</keyword>
<dbReference type="PROSITE" id="PS50202">
    <property type="entry name" value="MSP"/>
    <property type="match status" value="1"/>
</dbReference>
<feature type="domain" description="MSP" evidence="4">
    <location>
        <begin position="1"/>
        <end position="130"/>
    </location>
</feature>
<evidence type="ECO:0000313" key="5">
    <source>
        <dbReference type="EMBL" id="CDP13943.1"/>
    </source>
</evidence>
<dbReference type="PANTHER" id="PTHR24198">
    <property type="entry name" value="ANKYRIN REPEAT AND PROTEIN KINASE DOMAIN-CONTAINING PROTEIN"/>
    <property type="match status" value="1"/>
</dbReference>
<feature type="repeat" description="ANK" evidence="3">
    <location>
        <begin position="331"/>
        <end position="363"/>
    </location>
</feature>
<dbReference type="InterPro" id="IPR036770">
    <property type="entry name" value="Ankyrin_rpt-contain_sf"/>
</dbReference>
<name>A0A068V220_COFCA</name>
<feature type="repeat" description="ANK" evidence="3">
    <location>
        <begin position="276"/>
        <end position="308"/>
    </location>
</feature>
<keyword evidence="2 3" id="KW-0040">ANK repeat</keyword>
<dbReference type="SMART" id="SM00248">
    <property type="entry name" value="ANK"/>
    <property type="match status" value="9"/>
</dbReference>
<dbReference type="EMBL" id="HG739162">
    <property type="protein sequence ID" value="CDP13943.1"/>
    <property type="molecule type" value="Genomic_DNA"/>
</dbReference>
<dbReference type="Pfam" id="PF00023">
    <property type="entry name" value="Ank"/>
    <property type="match status" value="1"/>
</dbReference>
<dbReference type="PROSITE" id="PS50297">
    <property type="entry name" value="ANK_REP_REGION"/>
    <property type="match status" value="4"/>
</dbReference>
<dbReference type="SUPFAM" id="SSF48403">
    <property type="entry name" value="Ankyrin repeat"/>
    <property type="match status" value="1"/>
</dbReference>
<dbReference type="InterPro" id="IPR000535">
    <property type="entry name" value="MSP_dom"/>
</dbReference>
<gene>
    <name evidence="5" type="ORF">GSCOC_T00039090001</name>
</gene>
<dbReference type="InterPro" id="IPR002110">
    <property type="entry name" value="Ankyrin_rpt"/>
</dbReference>
<evidence type="ECO:0000259" key="4">
    <source>
        <dbReference type="PROSITE" id="PS50202"/>
    </source>
</evidence>
<evidence type="ECO:0000256" key="1">
    <source>
        <dbReference type="ARBA" id="ARBA00022737"/>
    </source>
</evidence>
<dbReference type="PROSITE" id="PS50088">
    <property type="entry name" value="ANK_REPEAT"/>
    <property type="match status" value="5"/>
</dbReference>
<dbReference type="OrthoDB" id="194358at2759"/>
<dbReference type="InterPro" id="IPR013783">
    <property type="entry name" value="Ig-like_fold"/>
</dbReference>
<feature type="repeat" description="ANK" evidence="3">
    <location>
        <begin position="397"/>
        <end position="429"/>
    </location>
</feature>
<accession>A0A068V220</accession>
<dbReference type="Gene3D" id="1.25.40.20">
    <property type="entry name" value="Ankyrin repeat-containing domain"/>
    <property type="match status" value="3"/>
</dbReference>
<dbReference type="InterPro" id="IPR008962">
    <property type="entry name" value="PapD-like_sf"/>
</dbReference>
<dbReference type="PhylomeDB" id="A0A068V220"/>
<dbReference type="Pfam" id="PF00635">
    <property type="entry name" value="Motile_Sperm"/>
    <property type="match status" value="1"/>
</dbReference>
<dbReference type="SUPFAM" id="SSF49354">
    <property type="entry name" value="PapD-like"/>
    <property type="match status" value="1"/>
</dbReference>
<evidence type="ECO:0000256" key="3">
    <source>
        <dbReference type="PROSITE-ProRule" id="PRU00023"/>
    </source>
</evidence>
<evidence type="ECO:0000313" key="6">
    <source>
        <dbReference type="Proteomes" id="UP000295252"/>
    </source>
</evidence>
<keyword evidence="6" id="KW-1185">Reference proteome</keyword>
<dbReference type="Pfam" id="PF12796">
    <property type="entry name" value="Ank_2"/>
    <property type="match status" value="2"/>
</dbReference>
<dbReference type="Gramene" id="CDP13943">
    <property type="protein sequence ID" value="CDP13943"/>
    <property type="gene ID" value="GSCOC_T00039090001"/>
</dbReference>
<proteinExistence type="predicted"/>
<dbReference type="PANTHER" id="PTHR24198:SF165">
    <property type="entry name" value="ANKYRIN REPEAT-CONTAINING PROTEIN-RELATED"/>
    <property type="match status" value="1"/>
</dbReference>
<sequence>MEKFVEVSDQEIRVDFALGCKCRVNLTLTSLIPTAPVAFKVQTSAPHKFLVNPPAGLLPPLATAPLQIILKPQSLLPPTFPRSPSDRFLIKTALAPELTPDSTHPDFLTSWFNSVPHRPTHDLKLKVAFVGPLLLHHATGIGDIEAVRSIIKRQRSVVADLSTRDAESLYRAATQARENSDEMVSLLVEAGLKVGARAGLDDARLASKGWTELHVAAAFDRTDQVERIVRMKDLGSLDGRDKEGRTPLHLAASRGHLGCAKLLLGAGASVDARCRDGRTALFRAAANGHRQMVDMLIEMQANPNIAEKDLGRSAIDVARDKGHFEVARVLERGEAVLHAARRGELKLLESLLETGASMNFCDQYGLTAIHMAAIKGHKDAVMTLVEFGAELECQDAEGHTPLHLAVEGGCFETVEVLINRGANVNAKSKKGATPLYISRMMGYEDVSRLLSDKGAASPVSSASPSSVLF</sequence>
<dbReference type="AlphaFoldDB" id="A0A068V220"/>
<dbReference type="OMA" id="IDFALGC"/>
<dbReference type="STRING" id="49390.A0A068V220"/>
<dbReference type="InParanoid" id="A0A068V220"/>
<protein>
    <recommendedName>
        <fullName evidence="4">MSP domain-containing protein</fullName>
    </recommendedName>
</protein>
<dbReference type="PRINTS" id="PR01415">
    <property type="entry name" value="ANKYRIN"/>
</dbReference>
<dbReference type="Gene3D" id="2.60.40.10">
    <property type="entry name" value="Immunoglobulins"/>
    <property type="match status" value="1"/>
</dbReference>